<keyword evidence="10 14" id="KW-0560">Oxidoreductase</keyword>
<feature type="domain" description="Cytochrome oxidase subunit II transmembrane region profile" evidence="17">
    <location>
        <begin position="19"/>
        <end position="116"/>
    </location>
</feature>
<evidence type="ECO:0000259" key="16">
    <source>
        <dbReference type="PROSITE" id="PS50857"/>
    </source>
</evidence>
<evidence type="ECO:0000313" key="19">
    <source>
        <dbReference type="Proteomes" id="UP000781710"/>
    </source>
</evidence>
<feature type="transmembrane region" description="Helical" evidence="15">
    <location>
        <begin position="41"/>
        <end position="65"/>
    </location>
</feature>
<dbReference type="EMBL" id="PDWW01000023">
    <property type="protein sequence ID" value="KAF1723833.1"/>
    <property type="molecule type" value="Genomic_DNA"/>
</dbReference>
<evidence type="ECO:0000256" key="13">
    <source>
        <dbReference type="ARBA" id="ARBA00023288"/>
    </source>
</evidence>
<evidence type="ECO:0000313" key="18">
    <source>
        <dbReference type="EMBL" id="KAF1723833.1"/>
    </source>
</evidence>
<keyword evidence="5 14" id="KW-0679">Respiratory chain</keyword>
<dbReference type="InterPro" id="IPR011759">
    <property type="entry name" value="Cyt_c_oxidase_su2_TM_dom"/>
</dbReference>
<dbReference type="PROSITE" id="PS51257">
    <property type="entry name" value="PROKAR_LIPOPROTEIN"/>
    <property type="match status" value="1"/>
</dbReference>
<name>A0ABQ6ZEG5_9GAMM</name>
<evidence type="ECO:0000256" key="3">
    <source>
        <dbReference type="ARBA" id="ARBA00022448"/>
    </source>
</evidence>
<reference evidence="18 19" key="1">
    <citation type="submission" date="2017-10" db="EMBL/GenBank/DDBJ databases">
        <title>Whole genome sequencing of members of genus Pseudoxanthomonas.</title>
        <authorList>
            <person name="Kumar S."/>
            <person name="Bansal K."/>
            <person name="Kaur A."/>
            <person name="Patil P."/>
            <person name="Sharma S."/>
            <person name="Patil P.B."/>
        </authorList>
    </citation>
    <scope>NUCLEOTIDE SEQUENCE [LARGE SCALE GENOMIC DNA]</scope>
    <source>
        <strain evidence="18 19">DSM 17109</strain>
    </source>
</reference>
<dbReference type="InterPro" id="IPR010514">
    <property type="entry name" value="COX_ARM"/>
</dbReference>
<dbReference type="SUPFAM" id="SSF81464">
    <property type="entry name" value="Cytochrome c oxidase subunit II-like, transmembrane region"/>
    <property type="match status" value="1"/>
</dbReference>
<keyword evidence="11 14" id="KW-0472">Membrane</keyword>
<evidence type="ECO:0000256" key="8">
    <source>
        <dbReference type="ARBA" id="ARBA00022982"/>
    </source>
</evidence>
<keyword evidence="9 15" id="KW-1133">Transmembrane helix</keyword>
<evidence type="ECO:0000256" key="15">
    <source>
        <dbReference type="SAM" id="Phobius"/>
    </source>
</evidence>
<dbReference type="PROSITE" id="PS50999">
    <property type="entry name" value="COX2_TM"/>
    <property type="match status" value="1"/>
</dbReference>
<dbReference type="PANTHER" id="PTHR22888">
    <property type="entry name" value="CYTOCHROME C OXIDASE, SUBUNIT II"/>
    <property type="match status" value="1"/>
</dbReference>
<dbReference type="InterPro" id="IPR036257">
    <property type="entry name" value="Cyt_c_oxidase_su2_TM_sf"/>
</dbReference>
<feature type="transmembrane region" description="Helical" evidence="15">
    <location>
        <begin position="86"/>
        <end position="108"/>
    </location>
</feature>
<evidence type="ECO:0000256" key="4">
    <source>
        <dbReference type="ARBA" id="ARBA00022475"/>
    </source>
</evidence>
<dbReference type="InterPro" id="IPR002429">
    <property type="entry name" value="CcO_II-like_C"/>
</dbReference>
<evidence type="ECO:0000256" key="10">
    <source>
        <dbReference type="ARBA" id="ARBA00023002"/>
    </source>
</evidence>
<dbReference type="SUPFAM" id="SSF49503">
    <property type="entry name" value="Cupredoxins"/>
    <property type="match status" value="1"/>
</dbReference>
<evidence type="ECO:0000256" key="1">
    <source>
        <dbReference type="ARBA" id="ARBA00004651"/>
    </source>
</evidence>
<comment type="caution">
    <text evidence="18">The sequence shown here is derived from an EMBL/GenBank/DDBJ whole genome shotgun (WGS) entry which is preliminary data.</text>
</comment>
<evidence type="ECO:0000256" key="5">
    <source>
        <dbReference type="ARBA" id="ARBA00022660"/>
    </source>
</evidence>
<evidence type="ECO:0000256" key="9">
    <source>
        <dbReference type="ARBA" id="ARBA00022989"/>
    </source>
</evidence>
<accession>A0ABQ6ZEG5</accession>
<dbReference type="PIRSF" id="PIRSF000292">
    <property type="entry name" value="Ubi_od_II"/>
    <property type="match status" value="1"/>
</dbReference>
<dbReference type="Proteomes" id="UP000781710">
    <property type="component" value="Unassembled WGS sequence"/>
</dbReference>
<keyword evidence="19" id="KW-1185">Reference proteome</keyword>
<dbReference type="InterPro" id="IPR034227">
    <property type="entry name" value="CuRO_UO_II"/>
</dbReference>
<keyword evidence="12" id="KW-0564">Palmitate</keyword>
<comment type="similarity">
    <text evidence="2 14">Belongs to the cytochrome c oxidase subunit 2 family.</text>
</comment>
<feature type="domain" description="Cytochrome oxidase subunit II copper A binding" evidence="16">
    <location>
        <begin position="131"/>
        <end position="243"/>
    </location>
</feature>
<sequence>MSLMRRALQAAVAMSAAAVLSGCNLQVLNPAGDIAARQGHLILVATALMLIVIIPVIALTFWFAWRYRASNTQATYKPDWDHSTQLELVIWGVPLLIIIALGAVTWIGTHLLDPYRPLGRIAEGRPVPEAVKPLEVQVVALDWKWLFVYPEYGVASVNQMAAPVDRPITFRLTSSSTMNAFYVPALAGMIYTMPAMETKLHAVMNKAGDYEGFSSHYSGAGFSHMRFRFHALSDEGFDRWIEETRAGGQALTRAEYLQLEVPSSREPSRLYASVDAGLFDAVVNRCVDTDRLCMDQMMAYDAMGGRGLDSTDPLQRPRRGNLASGPFVRSDLCTVETAQAAARMSPITTAGGLKAP</sequence>
<dbReference type="Gene3D" id="2.60.40.420">
    <property type="entry name" value="Cupredoxins - blue copper proteins"/>
    <property type="match status" value="1"/>
</dbReference>
<evidence type="ECO:0000256" key="12">
    <source>
        <dbReference type="ARBA" id="ARBA00023139"/>
    </source>
</evidence>
<evidence type="ECO:0000259" key="17">
    <source>
        <dbReference type="PROSITE" id="PS50999"/>
    </source>
</evidence>
<keyword evidence="3 14" id="KW-0813">Transport</keyword>
<evidence type="ECO:0000256" key="11">
    <source>
        <dbReference type="ARBA" id="ARBA00023136"/>
    </source>
</evidence>
<gene>
    <name evidence="18" type="primary">cyoA</name>
    <name evidence="18" type="ORF">CSC78_14695</name>
</gene>
<dbReference type="InterPro" id="IPR006333">
    <property type="entry name" value="Cyt_o_ubiquinol_oxidase_su2"/>
</dbReference>
<keyword evidence="13" id="KW-0449">Lipoprotein</keyword>
<evidence type="ECO:0000256" key="14">
    <source>
        <dbReference type="PIRNR" id="PIRNR000292"/>
    </source>
</evidence>
<keyword evidence="7" id="KW-0732">Signal</keyword>
<organism evidence="18 19">
    <name type="scientific">Pseudoxanthomonas japonensis</name>
    <dbReference type="NCBI Taxonomy" id="69284"/>
    <lineage>
        <taxon>Bacteria</taxon>
        <taxon>Pseudomonadati</taxon>
        <taxon>Pseudomonadota</taxon>
        <taxon>Gammaproteobacteria</taxon>
        <taxon>Lysobacterales</taxon>
        <taxon>Lysobacteraceae</taxon>
        <taxon>Pseudoxanthomonas</taxon>
    </lineage>
</organism>
<evidence type="ECO:0000256" key="2">
    <source>
        <dbReference type="ARBA" id="ARBA00007866"/>
    </source>
</evidence>
<dbReference type="InterPro" id="IPR008972">
    <property type="entry name" value="Cupredoxin"/>
</dbReference>
<evidence type="ECO:0000256" key="7">
    <source>
        <dbReference type="ARBA" id="ARBA00022729"/>
    </source>
</evidence>
<keyword evidence="6 15" id="KW-0812">Transmembrane</keyword>
<proteinExistence type="inferred from homology"/>
<dbReference type="PROSITE" id="PS50857">
    <property type="entry name" value="COX2_CUA"/>
    <property type="match status" value="1"/>
</dbReference>
<comment type="subcellular location">
    <subcellularLocation>
        <location evidence="1">Cell membrane</location>
        <topology evidence="1">Multi-pass membrane protein</topology>
    </subcellularLocation>
</comment>
<evidence type="ECO:0000256" key="6">
    <source>
        <dbReference type="ARBA" id="ARBA00022692"/>
    </source>
</evidence>
<dbReference type="Gene3D" id="1.10.287.90">
    <property type="match status" value="1"/>
</dbReference>
<keyword evidence="8 14" id="KW-0249">Electron transport</keyword>
<keyword evidence="4 14" id="KW-1003">Cell membrane</keyword>
<dbReference type="CDD" id="cd04212">
    <property type="entry name" value="CuRO_UO_II"/>
    <property type="match status" value="1"/>
</dbReference>
<dbReference type="NCBIfam" id="TIGR01433">
    <property type="entry name" value="CyoA"/>
    <property type="match status" value="1"/>
</dbReference>
<dbReference type="PANTHER" id="PTHR22888:SF18">
    <property type="entry name" value="CYTOCHROME BO(3) UBIQUINOL OXIDASE SUBUNIT 2"/>
    <property type="match status" value="1"/>
</dbReference>
<dbReference type="InterPro" id="IPR045187">
    <property type="entry name" value="CcO_II"/>
</dbReference>
<dbReference type="Pfam" id="PF06481">
    <property type="entry name" value="COX_ARM"/>
    <property type="match status" value="1"/>
</dbReference>
<protein>
    <recommendedName>
        <fullName evidence="14">Ubiquinol oxidase subunit 2</fullName>
    </recommendedName>
</protein>